<evidence type="ECO:0000313" key="1">
    <source>
        <dbReference type="EMBL" id="WGD39717.1"/>
    </source>
</evidence>
<organism evidence="1 2">
    <name type="scientific">Streptomyces cathayae</name>
    <dbReference type="NCBI Taxonomy" id="3031124"/>
    <lineage>
        <taxon>Bacteria</taxon>
        <taxon>Bacillati</taxon>
        <taxon>Actinomycetota</taxon>
        <taxon>Actinomycetes</taxon>
        <taxon>Kitasatosporales</taxon>
        <taxon>Streptomycetaceae</taxon>
        <taxon>Streptomyces</taxon>
    </lineage>
</organism>
<dbReference type="RefSeq" id="WP_279332736.1">
    <property type="nucleotide sequence ID" value="NZ_CP121682.1"/>
</dbReference>
<dbReference type="Pfam" id="PF19560">
    <property type="entry name" value="DUF6082"/>
    <property type="match status" value="1"/>
</dbReference>
<sequence>MKTSHAVLVSSAVGAVAIWFAERRHRQRLALDTAHIHQRLLSDIAADPEHRAIWALEGLSDEESKHLLCCNRQVSFLSVKYRLGLLDKAGLRVQVRVLMEREPFRAYWQRSATFRDEEAGDRVDRSFNRVFEDEYAAMADADEAVGRLLTSA</sequence>
<reference evidence="1 2" key="1">
    <citation type="submission" date="2023-03" db="EMBL/GenBank/DDBJ databases">
        <authorList>
            <person name="Mo P."/>
        </authorList>
    </citation>
    <scope>NUCLEOTIDE SEQUENCE [LARGE SCALE GENOMIC DNA]</scope>
    <source>
        <strain evidence="1 2">HUAS 5</strain>
    </source>
</reference>
<dbReference type="EMBL" id="CP121682">
    <property type="protein sequence ID" value="WGD39717.1"/>
    <property type="molecule type" value="Genomic_DNA"/>
</dbReference>
<accession>A0ABY8JVN3</accession>
<name>A0ABY8JVN3_9ACTN</name>
<proteinExistence type="predicted"/>
<keyword evidence="2" id="KW-1185">Reference proteome</keyword>
<dbReference type="InterPro" id="IPR045728">
    <property type="entry name" value="DUF6082"/>
</dbReference>
<protein>
    <submittedName>
        <fullName evidence="1">DUF6082 family protein</fullName>
    </submittedName>
</protein>
<dbReference type="Proteomes" id="UP001216440">
    <property type="component" value="Chromosome"/>
</dbReference>
<evidence type="ECO:0000313" key="2">
    <source>
        <dbReference type="Proteomes" id="UP001216440"/>
    </source>
</evidence>
<gene>
    <name evidence="1" type="ORF">PYS65_05980</name>
</gene>